<reference evidence="3" key="1">
    <citation type="submission" date="2024-02" db="EMBL/GenBank/DDBJ databases">
        <authorList>
            <consortium name="ELIXIR-Norway"/>
            <consortium name="Elixir Norway"/>
        </authorList>
    </citation>
    <scope>NUCLEOTIDE SEQUENCE</scope>
</reference>
<keyword evidence="2" id="KW-0472">Membrane</keyword>
<evidence type="ECO:0000313" key="4">
    <source>
        <dbReference type="Proteomes" id="UP001497512"/>
    </source>
</evidence>
<dbReference type="EMBL" id="OZ019896">
    <property type="protein sequence ID" value="CAK9223875.1"/>
    <property type="molecule type" value="Genomic_DNA"/>
</dbReference>
<keyword evidence="2" id="KW-0812">Transmembrane</keyword>
<keyword evidence="4" id="KW-1185">Reference proteome</keyword>
<name>A0ABP0UKL5_9BRYO</name>
<feature type="transmembrane region" description="Helical" evidence="2">
    <location>
        <begin position="7"/>
        <end position="27"/>
    </location>
</feature>
<evidence type="ECO:0000313" key="3">
    <source>
        <dbReference type="EMBL" id="CAK9223875.1"/>
    </source>
</evidence>
<evidence type="ECO:0000256" key="1">
    <source>
        <dbReference type="SAM" id="MobiDB-lite"/>
    </source>
</evidence>
<feature type="compositionally biased region" description="Polar residues" evidence="1">
    <location>
        <begin position="68"/>
        <end position="84"/>
    </location>
</feature>
<evidence type="ECO:0000256" key="2">
    <source>
        <dbReference type="SAM" id="Phobius"/>
    </source>
</evidence>
<accession>A0ABP0UKL5</accession>
<dbReference type="Proteomes" id="UP001497512">
    <property type="component" value="Chromosome 4"/>
</dbReference>
<keyword evidence="2" id="KW-1133">Transmembrane helix</keyword>
<feature type="region of interest" description="Disordered" evidence="1">
    <location>
        <begin position="68"/>
        <end position="89"/>
    </location>
</feature>
<gene>
    <name evidence="3" type="ORF">CSSPTR1EN2_LOCUS17050</name>
</gene>
<proteinExistence type="predicted"/>
<organism evidence="3 4">
    <name type="scientific">Sphagnum troendelagicum</name>
    <dbReference type="NCBI Taxonomy" id="128251"/>
    <lineage>
        <taxon>Eukaryota</taxon>
        <taxon>Viridiplantae</taxon>
        <taxon>Streptophyta</taxon>
        <taxon>Embryophyta</taxon>
        <taxon>Bryophyta</taxon>
        <taxon>Sphagnophytina</taxon>
        <taxon>Sphagnopsida</taxon>
        <taxon>Sphagnales</taxon>
        <taxon>Sphagnaceae</taxon>
        <taxon>Sphagnum</taxon>
    </lineage>
</organism>
<sequence>MSSCWLGCCEIIPMALIDVFGLLVMILHAVDELMIWLCFGDVQFLEPLWNVIMRYWVAVHKFECHGPQTGSPGSWDTDSGTYSEVHSPGISRSENHKVFGDFTDTSNVNEV</sequence>
<protein>
    <submittedName>
        <fullName evidence="3">Uncharacterized protein</fullName>
    </submittedName>
</protein>